<protein>
    <submittedName>
        <fullName evidence="2">Uncharacterized protein</fullName>
    </submittedName>
</protein>
<sequence>MAFSISQPNKMVTAKRASAGLDDLGVMLLEMFSKSQRRRQKDWSLICRECRKLLDTGLIVAWSEDEDDDDDDDDDEKEYEGEDVGEDNSGRWC</sequence>
<gene>
    <name evidence="2" type="ORF">EC957_004096</name>
</gene>
<accession>A0A9P6FIS9</accession>
<feature type="region of interest" description="Disordered" evidence="1">
    <location>
        <begin position="63"/>
        <end position="93"/>
    </location>
</feature>
<organism evidence="2 3">
    <name type="scientific">Mortierella hygrophila</name>
    <dbReference type="NCBI Taxonomy" id="979708"/>
    <lineage>
        <taxon>Eukaryota</taxon>
        <taxon>Fungi</taxon>
        <taxon>Fungi incertae sedis</taxon>
        <taxon>Mucoromycota</taxon>
        <taxon>Mortierellomycotina</taxon>
        <taxon>Mortierellomycetes</taxon>
        <taxon>Mortierellales</taxon>
        <taxon>Mortierellaceae</taxon>
        <taxon>Mortierella</taxon>
    </lineage>
</organism>
<evidence type="ECO:0000313" key="3">
    <source>
        <dbReference type="Proteomes" id="UP000723463"/>
    </source>
</evidence>
<keyword evidence="3" id="KW-1185">Reference proteome</keyword>
<dbReference type="EMBL" id="JAAAXW010000002">
    <property type="protein sequence ID" value="KAF9551773.1"/>
    <property type="molecule type" value="Genomic_DNA"/>
</dbReference>
<feature type="compositionally biased region" description="Acidic residues" evidence="1">
    <location>
        <begin position="63"/>
        <end position="86"/>
    </location>
</feature>
<evidence type="ECO:0000313" key="2">
    <source>
        <dbReference type="EMBL" id="KAF9551773.1"/>
    </source>
</evidence>
<dbReference type="AlphaFoldDB" id="A0A9P6FIS9"/>
<proteinExistence type="predicted"/>
<comment type="caution">
    <text evidence="2">The sequence shown here is derived from an EMBL/GenBank/DDBJ whole genome shotgun (WGS) entry which is preliminary data.</text>
</comment>
<reference evidence="2" key="1">
    <citation type="journal article" date="2020" name="Fungal Divers.">
        <title>Resolving the Mortierellaceae phylogeny through synthesis of multi-gene phylogenetics and phylogenomics.</title>
        <authorList>
            <person name="Vandepol N."/>
            <person name="Liber J."/>
            <person name="Desiro A."/>
            <person name="Na H."/>
            <person name="Kennedy M."/>
            <person name="Barry K."/>
            <person name="Grigoriev I.V."/>
            <person name="Miller A.N."/>
            <person name="O'Donnell K."/>
            <person name="Stajich J.E."/>
            <person name="Bonito G."/>
        </authorList>
    </citation>
    <scope>NUCLEOTIDE SEQUENCE</scope>
    <source>
        <strain evidence="2">NRRL 2591</strain>
    </source>
</reference>
<name>A0A9P6FIS9_9FUNG</name>
<evidence type="ECO:0000256" key="1">
    <source>
        <dbReference type="SAM" id="MobiDB-lite"/>
    </source>
</evidence>
<dbReference type="Proteomes" id="UP000723463">
    <property type="component" value="Unassembled WGS sequence"/>
</dbReference>